<reference evidence="2" key="2">
    <citation type="submission" date="2015-07" db="EMBL/GenBank/DDBJ databases">
        <title>Plasmids, circular viruses and viroids from rat gut.</title>
        <authorList>
            <person name="Jorgensen T.J."/>
            <person name="Hansen M.A."/>
            <person name="Xu Z."/>
            <person name="Tabak M.A."/>
            <person name="Sorensen S.J."/>
            <person name="Hansen L.H."/>
        </authorList>
    </citation>
    <scope>NUCLEOTIDE SEQUENCE</scope>
    <source>
        <strain evidence="2">RGFK0962</strain>
    </source>
</reference>
<organism evidence="2">
    <name type="scientific">uncultured prokaryote</name>
    <dbReference type="NCBI Taxonomy" id="198431"/>
    <lineage>
        <taxon>unclassified sequences</taxon>
        <taxon>environmental samples</taxon>
    </lineage>
</organism>
<evidence type="ECO:0000313" key="2">
    <source>
        <dbReference type="EMBL" id="CRY96173.1"/>
    </source>
</evidence>
<accession>A0A0H5Q2Q3</accession>
<dbReference type="AlphaFoldDB" id="A0A0H5Q2Q3"/>
<protein>
    <submittedName>
        <fullName evidence="2">Uncharacterized protein</fullName>
    </submittedName>
</protein>
<name>A0A0H5Q2Q3_9ZZZZ</name>
<reference evidence="2" key="1">
    <citation type="submission" date="2015-06" db="EMBL/GenBank/DDBJ databases">
        <authorList>
            <person name="Joergensen T."/>
        </authorList>
    </citation>
    <scope>NUCLEOTIDE SEQUENCE</scope>
    <source>
        <strain evidence="2">RGFK0962</strain>
    </source>
</reference>
<feature type="region of interest" description="Disordered" evidence="1">
    <location>
        <begin position="71"/>
        <end position="91"/>
    </location>
</feature>
<proteinExistence type="predicted"/>
<dbReference type="EMBL" id="LN853559">
    <property type="protein sequence ID" value="CRY96173.1"/>
    <property type="molecule type" value="Genomic_DNA"/>
</dbReference>
<sequence>MATVRRIRTVFTGVAGSPWYVNLHFTSAGANTPQDQVQAVIDFWTGMASRMDGRSTARVDGDVAEIDLDSGAQTGISSGTGGAVAGGSNDDPLPPATQMLVRLSTGAYAKGRQIQGRIFIPGPTNYCNNAGVLTASTVTQINTQALALITAGLCVYSKTNKSVSTVSTATAWSEFAVMRSRRD</sequence>
<evidence type="ECO:0000256" key="1">
    <source>
        <dbReference type="SAM" id="MobiDB-lite"/>
    </source>
</evidence>